<evidence type="ECO:0000313" key="2">
    <source>
        <dbReference type="EMBL" id="KAL1511919.1"/>
    </source>
</evidence>
<feature type="compositionally biased region" description="Polar residues" evidence="1">
    <location>
        <begin position="1"/>
        <end position="12"/>
    </location>
</feature>
<organism evidence="2 3">
    <name type="scientific">Prymnesium parvum</name>
    <name type="common">Toxic golden alga</name>
    <dbReference type="NCBI Taxonomy" id="97485"/>
    <lineage>
        <taxon>Eukaryota</taxon>
        <taxon>Haptista</taxon>
        <taxon>Haptophyta</taxon>
        <taxon>Prymnesiophyceae</taxon>
        <taxon>Prymnesiales</taxon>
        <taxon>Prymnesiaceae</taxon>
        <taxon>Prymnesium</taxon>
    </lineage>
</organism>
<gene>
    <name evidence="2" type="ORF">AB1Y20_005200</name>
</gene>
<comment type="caution">
    <text evidence="2">The sequence shown here is derived from an EMBL/GenBank/DDBJ whole genome shotgun (WGS) entry which is preliminary data.</text>
</comment>
<feature type="compositionally biased region" description="Low complexity" evidence="1">
    <location>
        <begin position="26"/>
        <end position="41"/>
    </location>
</feature>
<keyword evidence="3" id="KW-1185">Reference proteome</keyword>
<dbReference type="Proteomes" id="UP001515480">
    <property type="component" value="Unassembled WGS sequence"/>
</dbReference>
<protein>
    <submittedName>
        <fullName evidence="2">Uncharacterized protein</fullName>
    </submittedName>
</protein>
<sequence>MACERTSSSATSMGMPPASRTARSALEGTLESLHTTSSSEGTKADNALPSSAVEEARGSSAPDSNESSWCAACGASQRACAFGGEGECREVGARSAATPGERGAGASRWSWERSAVTTGGARRQGAQRASQRCAWRLAVEGRGLAAI</sequence>
<feature type="region of interest" description="Disordered" evidence="1">
    <location>
        <begin position="1"/>
        <end position="69"/>
    </location>
</feature>
<name>A0AB34J5V1_PRYPA</name>
<evidence type="ECO:0000313" key="3">
    <source>
        <dbReference type="Proteomes" id="UP001515480"/>
    </source>
</evidence>
<feature type="compositionally biased region" description="Low complexity" evidence="1">
    <location>
        <begin position="119"/>
        <end position="129"/>
    </location>
</feature>
<proteinExistence type="predicted"/>
<dbReference type="AlphaFoldDB" id="A0AB34J5V1"/>
<feature type="region of interest" description="Disordered" evidence="1">
    <location>
        <begin position="91"/>
        <end position="129"/>
    </location>
</feature>
<reference evidence="2 3" key="1">
    <citation type="journal article" date="2024" name="Science">
        <title>Giant polyketide synthase enzymes in the biosynthesis of giant marine polyether toxins.</title>
        <authorList>
            <person name="Fallon T.R."/>
            <person name="Shende V.V."/>
            <person name="Wierzbicki I.H."/>
            <person name="Pendleton A.L."/>
            <person name="Watervoot N.F."/>
            <person name="Auber R.P."/>
            <person name="Gonzalez D.J."/>
            <person name="Wisecaver J.H."/>
            <person name="Moore B.S."/>
        </authorList>
    </citation>
    <scope>NUCLEOTIDE SEQUENCE [LARGE SCALE GENOMIC DNA]</scope>
    <source>
        <strain evidence="2 3">12B1</strain>
    </source>
</reference>
<dbReference type="EMBL" id="JBGBPQ010000013">
    <property type="protein sequence ID" value="KAL1511919.1"/>
    <property type="molecule type" value="Genomic_DNA"/>
</dbReference>
<accession>A0AB34J5V1</accession>
<evidence type="ECO:0000256" key="1">
    <source>
        <dbReference type="SAM" id="MobiDB-lite"/>
    </source>
</evidence>